<evidence type="ECO:0000313" key="11">
    <source>
        <dbReference type="Proteomes" id="UP000008915"/>
    </source>
</evidence>
<dbReference type="AlphaFoldDB" id="E6SHM3"/>
<dbReference type="InterPro" id="IPR001958">
    <property type="entry name" value="Tet-R_TetA/multi-R_MdtG-like"/>
</dbReference>
<evidence type="ECO:0000256" key="6">
    <source>
        <dbReference type="ARBA" id="ARBA00023136"/>
    </source>
</evidence>
<evidence type="ECO:0000256" key="7">
    <source>
        <dbReference type="SAM" id="MobiDB-lite"/>
    </source>
</evidence>
<name>E6SHM3_THEM7</name>
<evidence type="ECO:0000256" key="4">
    <source>
        <dbReference type="ARBA" id="ARBA00022692"/>
    </source>
</evidence>
<dbReference type="InterPro" id="IPR011701">
    <property type="entry name" value="MFS"/>
</dbReference>
<dbReference type="InterPro" id="IPR036259">
    <property type="entry name" value="MFS_trans_sf"/>
</dbReference>
<evidence type="ECO:0000256" key="1">
    <source>
        <dbReference type="ARBA" id="ARBA00004651"/>
    </source>
</evidence>
<feature type="transmembrane region" description="Helical" evidence="8">
    <location>
        <begin position="451"/>
        <end position="471"/>
    </location>
</feature>
<dbReference type="Pfam" id="PF07690">
    <property type="entry name" value="MFS_1"/>
    <property type="match status" value="1"/>
</dbReference>
<dbReference type="SUPFAM" id="SSF103473">
    <property type="entry name" value="MFS general substrate transporter"/>
    <property type="match status" value="1"/>
</dbReference>
<dbReference type="EMBL" id="CP002344">
    <property type="protein sequence ID" value="ADU51818.1"/>
    <property type="molecule type" value="Genomic_DNA"/>
</dbReference>
<dbReference type="Gene3D" id="1.20.1250.20">
    <property type="entry name" value="MFS general substrate transporter like domains"/>
    <property type="match status" value="2"/>
</dbReference>
<feature type="compositionally biased region" description="Low complexity" evidence="7">
    <location>
        <begin position="243"/>
        <end position="279"/>
    </location>
</feature>
<keyword evidence="3" id="KW-1003">Cell membrane</keyword>
<feature type="transmembrane region" description="Helical" evidence="8">
    <location>
        <begin position="386"/>
        <end position="404"/>
    </location>
</feature>
<feature type="transmembrane region" description="Helical" evidence="8">
    <location>
        <begin position="111"/>
        <end position="128"/>
    </location>
</feature>
<dbReference type="PROSITE" id="PS50850">
    <property type="entry name" value="MFS"/>
    <property type="match status" value="1"/>
</dbReference>
<evidence type="ECO:0000256" key="2">
    <source>
        <dbReference type="ARBA" id="ARBA00022448"/>
    </source>
</evidence>
<keyword evidence="5 8" id="KW-1133">Transmembrane helix</keyword>
<organism evidence="10 11">
    <name type="scientific">Thermaerobacter marianensis (strain ATCC 700841 / DSM 12885 / JCM 10246 / 7p75a)</name>
    <dbReference type="NCBI Taxonomy" id="644966"/>
    <lineage>
        <taxon>Bacteria</taxon>
        <taxon>Bacillati</taxon>
        <taxon>Bacillota</taxon>
        <taxon>Clostridia</taxon>
        <taxon>Eubacteriales</taxon>
        <taxon>Clostridiales Family XVII. Incertae Sedis</taxon>
        <taxon>Thermaerobacter</taxon>
    </lineage>
</organism>
<gene>
    <name evidence="10" type="ordered locus">Tmar_1710</name>
</gene>
<reference evidence="10 11" key="1">
    <citation type="journal article" date="2010" name="Stand. Genomic Sci.">
        <title>Complete genome sequence of Thermaerobacter marianensis type strain (7p75a).</title>
        <authorList>
            <person name="Han C."/>
            <person name="Gu W."/>
            <person name="Zhang X."/>
            <person name="Lapidus A."/>
            <person name="Nolan M."/>
            <person name="Copeland A."/>
            <person name="Lucas S."/>
            <person name="Del Rio T.G."/>
            <person name="Tice H."/>
            <person name="Cheng J.F."/>
            <person name="Tapia R."/>
            <person name="Goodwin L."/>
            <person name="Pitluck S."/>
            <person name="Pagani I."/>
            <person name="Ivanova N."/>
            <person name="Mavromatis K."/>
            <person name="Mikhailova N."/>
            <person name="Pati A."/>
            <person name="Chen A."/>
            <person name="Palaniappan K."/>
            <person name="Land M."/>
            <person name="Hauser L."/>
            <person name="Chang Y.J."/>
            <person name="Jeffries C.D."/>
            <person name="Schneider S."/>
            <person name="Rohde M."/>
            <person name="Goker M."/>
            <person name="Pukall R."/>
            <person name="Woyke T."/>
            <person name="Bristow J."/>
            <person name="Eisen J.A."/>
            <person name="Markowitz V."/>
            <person name="Hugenholtz P."/>
            <person name="Kyrpides N.C."/>
            <person name="Klenk H.P."/>
            <person name="Detter J.C."/>
        </authorList>
    </citation>
    <scope>NUCLEOTIDE SEQUENCE [LARGE SCALE GENOMIC DNA]</scope>
    <source>
        <strain evidence="11">ATCC 700841 / DSM 12885 / JCM 10246 / 7p75a</strain>
    </source>
</reference>
<feature type="transmembrane region" description="Helical" evidence="8">
    <location>
        <begin position="316"/>
        <end position="335"/>
    </location>
</feature>
<evidence type="ECO:0000256" key="3">
    <source>
        <dbReference type="ARBA" id="ARBA00022475"/>
    </source>
</evidence>
<feature type="transmembrane region" description="Helical" evidence="8">
    <location>
        <begin position="59"/>
        <end position="77"/>
    </location>
</feature>
<feature type="transmembrane region" description="Helical" evidence="8">
    <location>
        <begin position="89"/>
        <end position="105"/>
    </location>
</feature>
<reference evidence="11" key="2">
    <citation type="journal article" date="2010" name="Stand. Genomic Sci.">
        <title>Complete genome sequence of Thermaerobacter marianensis type strain (7p75aT).</title>
        <authorList>
            <person name="Han C."/>
            <person name="Gu W."/>
            <person name="Zhang X."/>
            <person name="Lapidus A."/>
            <person name="Nolan M."/>
            <person name="Copeland A."/>
            <person name="Lucas S."/>
            <person name="Glavina Del Rio T."/>
            <person name="Tice H."/>
            <person name="Cheng J."/>
            <person name="Tapia R."/>
            <person name="Goodwin L."/>
            <person name="Pitluck S."/>
            <person name="Pagani I."/>
            <person name="Ivanova N."/>
            <person name="Mavromatis K."/>
            <person name="Mikhailova N."/>
            <person name="Pati A."/>
            <person name="Chen A."/>
            <person name="Palaniappan K."/>
            <person name="Land M."/>
            <person name="Hauser L."/>
            <person name="Chang Y."/>
            <person name="Jeffries C."/>
            <person name="Schneider S."/>
            <person name="Rohde M."/>
            <person name="Goker M."/>
            <person name="Pukall R."/>
            <person name="Woyke T."/>
            <person name="Bristow J."/>
            <person name="Eisen J."/>
            <person name="Markowitz V."/>
            <person name="Hugenholtz P."/>
            <person name="Kyrpides N."/>
            <person name="Klenk H."/>
            <person name="Detter J."/>
        </authorList>
    </citation>
    <scope>NUCLEOTIDE SEQUENCE [LARGE SCALE GENOMIC DNA]</scope>
    <source>
        <strain evidence="11">ATCC 700841 / DSM 12885 / JCM 10246 / 7p75a</strain>
    </source>
</reference>
<dbReference type="RefSeq" id="WP_013496119.1">
    <property type="nucleotide sequence ID" value="NC_014831.1"/>
</dbReference>
<feature type="transmembrane region" description="Helical" evidence="8">
    <location>
        <begin position="32"/>
        <end position="53"/>
    </location>
</feature>
<comment type="subcellular location">
    <subcellularLocation>
        <location evidence="1">Cell membrane</location>
        <topology evidence="1">Multi-pass membrane protein</topology>
    </subcellularLocation>
</comment>
<dbReference type="InterPro" id="IPR020846">
    <property type="entry name" value="MFS_dom"/>
</dbReference>
<dbReference type="GO" id="GO:0005886">
    <property type="term" value="C:plasma membrane"/>
    <property type="evidence" value="ECO:0007669"/>
    <property type="project" value="UniProtKB-SubCell"/>
</dbReference>
<dbReference type="eggNOG" id="COG0477">
    <property type="taxonomic scope" value="Bacteria"/>
</dbReference>
<dbReference type="GO" id="GO:0022857">
    <property type="term" value="F:transmembrane transporter activity"/>
    <property type="evidence" value="ECO:0007669"/>
    <property type="project" value="InterPro"/>
</dbReference>
<evidence type="ECO:0000259" key="9">
    <source>
        <dbReference type="PROSITE" id="PS50850"/>
    </source>
</evidence>
<feature type="transmembrane region" description="Helical" evidence="8">
    <location>
        <begin position="477"/>
        <end position="497"/>
    </location>
</feature>
<dbReference type="OrthoDB" id="3268460at2"/>
<accession>E6SHM3</accession>
<dbReference type="PANTHER" id="PTHR23517">
    <property type="entry name" value="RESISTANCE PROTEIN MDTM, PUTATIVE-RELATED-RELATED"/>
    <property type="match status" value="1"/>
</dbReference>
<dbReference type="PRINTS" id="PR01035">
    <property type="entry name" value="TCRTETA"/>
</dbReference>
<sequence>MKPVVRLAARLRAAAIPTGLPPSLYWLAAGQVVDSLGSGLVFPLTTLFVVQVLGRDLTWAGSVLFFHSLAATLGATLGGRLADAHGRKPVLLASLAGAALCSLVIGWRQEAALYAATMAVFGLVISLFRPASQALVSDLAPGRERQVFGLVYMANNLGIAAGAALGGIVAAWSFRAVFWADALTYAVFALVLAKAVPDPYGQRLRARRSQARAATDPAASQSRGHPVSTGGAGGDEPAPAPGTPAAAVSAVPVPAGGTGAPEPGSGPAVAAPRTPAPAVQSPATRPRGGRQEHRADPPRSLGSAWGTRLAVWHRQGLLTVVLLAVASAGLFFPYAQLHTALPVDMTRHGFSEAAYGLLWTLNALLVVVMTPVASTWADRRGWTLDGMLKGSAALHAAGFALLLVTGVWPAYAAFALAMVVITAGEVLHAISYNAAVARAAPEDRRGSYQGLAGTLAGAAWMVGPLAGGAIVDRLGIHALWTVTVAVALAALGVFRLAEAVESARRRASDAAVPTGSVPQGT</sequence>
<dbReference type="PANTHER" id="PTHR23517:SF2">
    <property type="entry name" value="MULTIDRUG RESISTANCE PROTEIN MDTH"/>
    <property type="match status" value="1"/>
</dbReference>
<keyword evidence="11" id="KW-1185">Reference proteome</keyword>
<dbReference type="Proteomes" id="UP000008915">
    <property type="component" value="Chromosome"/>
</dbReference>
<keyword evidence="6 8" id="KW-0472">Membrane</keyword>
<proteinExistence type="predicted"/>
<dbReference type="KEGG" id="tmr:Tmar_1710"/>
<dbReference type="HOGENOM" id="CLU_522662_0_0_9"/>
<dbReference type="InterPro" id="IPR050171">
    <property type="entry name" value="MFS_Transporters"/>
</dbReference>
<evidence type="ECO:0000256" key="8">
    <source>
        <dbReference type="SAM" id="Phobius"/>
    </source>
</evidence>
<evidence type="ECO:0000256" key="5">
    <source>
        <dbReference type="ARBA" id="ARBA00022989"/>
    </source>
</evidence>
<feature type="transmembrane region" description="Helical" evidence="8">
    <location>
        <begin position="355"/>
        <end position="374"/>
    </location>
</feature>
<feature type="transmembrane region" description="Helical" evidence="8">
    <location>
        <begin position="410"/>
        <end position="430"/>
    </location>
</feature>
<keyword evidence="4 8" id="KW-0812">Transmembrane</keyword>
<feature type="transmembrane region" description="Helical" evidence="8">
    <location>
        <begin position="149"/>
        <end position="172"/>
    </location>
</feature>
<feature type="region of interest" description="Disordered" evidence="7">
    <location>
        <begin position="206"/>
        <end position="302"/>
    </location>
</feature>
<protein>
    <submittedName>
        <fullName evidence="10">Major facilitator superfamily MFS_1</fullName>
    </submittedName>
</protein>
<keyword evidence="2" id="KW-0813">Transport</keyword>
<feature type="transmembrane region" description="Helical" evidence="8">
    <location>
        <begin position="178"/>
        <end position="197"/>
    </location>
</feature>
<evidence type="ECO:0000313" key="10">
    <source>
        <dbReference type="EMBL" id="ADU51818.1"/>
    </source>
</evidence>
<feature type="domain" description="Major facilitator superfamily (MFS) profile" evidence="9">
    <location>
        <begin position="23"/>
        <end position="501"/>
    </location>
</feature>